<feature type="signal peptide" evidence="2">
    <location>
        <begin position="1"/>
        <end position="24"/>
    </location>
</feature>
<evidence type="ECO:0000313" key="3">
    <source>
        <dbReference type="EMBL" id="CAH0477150.1"/>
    </source>
</evidence>
<accession>A0AAU9KX85</accession>
<comment type="caution">
    <text evidence="3">The sequence shown here is derived from an EMBL/GenBank/DDBJ whole genome shotgun (WGS) entry which is preliminary data.</text>
</comment>
<dbReference type="Proteomes" id="UP001160483">
    <property type="component" value="Unassembled WGS sequence"/>
</dbReference>
<evidence type="ECO:0000313" key="4">
    <source>
        <dbReference type="Proteomes" id="UP001160483"/>
    </source>
</evidence>
<dbReference type="AlphaFoldDB" id="A0AAU9KX85"/>
<dbReference type="PANTHER" id="PTHR45867">
    <property type="entry name" value="PURPLE ACID PHOSPHATASE"/>
    <property type="match status" value="1"/>
</dbReference>
<evidence type="ECO:0008006" key="5">
    <source>
        <dbReference type="Google" id="ProtNLM"/>
    </source>
</evidence>
<dbReference type="SUPFAM" id="SSF49363">
    <property type="entry name" value="Purple acid phosphatase, N-terminal domain"/>
    <property type="match status" value="1"/>
</dbReference>
<evidence type="ECO:0000256" key="1">
    <source>
        <dbReference type="ARBA" id="ARBA00022729"/>
    </source>
</evidence>
<dbReference type="InterPro" id="IPR029052">
    <property type="entry name" value="Metallo-depent_PP-like"/>
</dbReference>
<evidence type="ECO:0000256" key="2">
    <source>
        <dbReference type="SAM" id="SignalP"/>
    </source>
</evidence>
<keyword evidence="1 2" id="KW-0732">Signal</keyword>
<feature type="chain" id="PRO_5043919614" description="Purple acid phosphatase" evidence="2">
    <location>
        <begin position="25"/>
        <end position="409"/>
    </location>
</feature>
<name>A0AAU9KX85_9STRA</name>
<dbReference type="Gene3D" id="3.60.21.10">
    <property type="match status" value="1"/>
</dbReference>
<sequence length="409" mass="46163">MTRMLAWLPTVLLLLMVFAVASVANPPPPRPAFISRQQEPEDVNDFEKREIENSVPYDIRSSIVGLRAVVEWATRRTYIRRVKLQKAQDHSDNDTMFVGRGSEEPFSRREAITHTLDGATFTSHPAFINLPEGKQNVAYEFVVGSMFHGWSSLHRLGINASFRGDEQSDKGPVTAWANSTLFEDDGRKQSKRWLHVVRLEGLKPDIRYTYVFGNAYYKSWSIPYVTKTAPARLCAEKKPEPTLFLVTGDIGYQNAATLPMMQSEVVEGVVEGVVSVEDYASDLNLINGHVGDIFMQEIEPIAASVPFMVCPGNHETHNVFSHYSNRFRLIPSNKNKGVQIVHTGGPSKEAYSKEGPNNWFYSFDVGLVHFTIISTEIYFKKTLDIDGDMIARQEAWLEQDLAKANAIRE</sequence>
<organism evidence="3 4">
    <name type="scientific">Peronospora belbahrii</name>
    <dbReference type="NCBI Taxonomy" id="622444"/>
    <lineage>
        <taxon>Eukaryota</taxon>
        <taxon>Sar</taxon>
        <taxon>Stramenopiles</taxon>
        <taxon>Oomycota</taxon>
        <taxon>Peronosporomycetes</taxon>
        <taxon>Peronosporales</taxon>
        <taxon>Peronosporaceae</taxon>
        <taxon>Peronospora</taxon>
    </lineage>
</organism>
<dbReference type="EMBL" id="CAKKTJ010000168">
    <property type="protein sequence ID" value="CAH0477150.1"/>
    <property type="molecule type" value="Genomic_DNA"/>
</dbReference>
<protein>
    <recommendedName>
        <fullName evidence="5">Purple acid phosphatase</fullName>
    </recommendedName>
</protein>
<gene>
    <name evidence="3" type="ORF">PBS003_LOCUS3903</name>
</gene>
<dbReference type="InterPro" id="IPR008963">
    <property type="entry name" value="Purple_acid_Pase-like_N"/>
</dbReference>
<dbReference type="PANTHER" id="PTHR45867:SF10">
    <property type="entry name" value="PURPLE ACID PHOSPHATASE"/>
    <property type="match status" value="1"/>
</dbReference>
<dbReference type="GO" id="GO:0046872">
    <property type="term" value="F:metal ion binding"/>
    <property type="evidence" value="ECO:0007669"/>
    <property type="project" value="InterPro"/>
</dbReference>
<reference evidence="3" key="1">
    <citation type="submission" date="2021-11" db="EMBL/GenBank/DDBJ databases">
        <authorList>
            <person name="Islam A."/>
            <person name="Islam S."/>
            <person name="Flora M.S."/>
            <person name="Rahman M."/>
            <person name="Ziaur R.M."/>
            <person name="Epstein J.H."/>
            <person name="Hassan M."/>
            <person name="Klassen M."/>
            <person name="Woodard K."/>
            <person name="Webb A."/>
            <person name="Webby R.J."/>
            <person name="El Zowalaty M.E."/>
        </authorList>
    </citation>
    <scope>NUCLEOTIDE SEQUENCE</scope>
    <source>
        <strain evidence="3">Pbs3</strain>
    </source>
</reference>
<proteinExistence type="predicted"/>
<dbReference type="SUPFAM" id="SSF56300">
    <property type="entry name" value="Metallo-dependent phosphatases"/>
    <property type="match status" value="1"/>
</dbReference>
<dbReference type="GO" id="GO:0003993">
    <property type="term" value="F:acid phosphatase activity"/>
    <property type="evidence" value="ECO:0007669"/>
    <property type="project" value="InterPro"/>
</dbReference>